<organism evidence="4 5">
    <name type="scientific">Apatococcus lobatus</name>
    <dbReference type="NCBI Taxonomy" id="904363"/>
    <lineage>
        <taxon>Eukaryota</taxon>
        <taxon>Viridiplantae</taxon>
        <taxon>Chlorophyta</taxon>
        <taxon>core chlorophytes</taxon>
        <taxon>Trebouxiophyceae</taxon>
        <taxon>Chlorellales</taxon>
        <taxon>Chlorellaceae</taxon>
        <taxon>Apatococcus</taxon>
    </lineage>
</organism>
<keyword evidence="2" id="KW-0472">Membrane</keyword>
<comment type="similarity">
    <text evidence="1">Belongs to the protein kinase superfamily. ADCK protein kinase family.</text>
</comment>
<comment type="caution">
    <text evidence="4">The sequence shown here is derived from an EMBL/GenBank/DDBJ whole genome shotgun (WGS) entry which is preliminary data.</text>
</comment>
<feature type="domain" description="ABC1 atypical kinase-like" evidence="3">
    <location>
        <begin position="247"/>
        <end position="511"/>
    </location>
</feature>
<dbReference type="EMBL" id="JALJOS010000020">
    <property type="protein sequence ID" value="KAK9826587.1"/>
    <property type="molecule type" value="Genomic_DNA"/>
</dbReference>
<feature type="transmembrane region" description="Helical" evidence="2">
    <location>
        <begin position="180"/>
        <end position="202"/>
    </location>
</feature>
<evidence type="ECO:0000313" key="5">
    <source>
        <dbReference type="Proteomes" id="UP001438707"/>
    </source>
</evidence>
<evidence type="ECO:0000313" key="4">
    <source>
        <dbReference type="EMBL" id="KAK9826587.1"/>
    </source>
</evidence>
<dbReference type="CDD" id="cd13971">
    <property type="entry name" value="ADCK2-like"/>
    <property type="match status" value="1"/>
</dbReference>
<dbReference type="InterPro" id="IPR011009">
    <property type="entry name" value="Kinase-like_dom_sf"/>
</dbReference>
<dbReference type="AlphaFoldDB" id="A0AAW1QYN7"/>
<evidence type="ECO:0000259" key="3">
    <source>
        <dbReference type="Pfam" id="PF03109"/>
    </source>
</evidence>
<evidence type="ECO:0000256" key="2">
    <source>
        <dbReference type="SAM" id="Phobius"/>
    </source>
</evidence>
<dbReference type="SUPFAM" id="SSF56112">
    <property type="entry name" value="Protein kinase-like (PK-like)"/>
    <property type="match status" value="1"/>
</dbReference>
<accession>A0AAW1QYN7</accession>
<proteinExistence type="inferred from homology"/>
<keyword evidence="5" id="KW-1185">Reference proteome</keyword>
<gene>
    <name evidence="4" type="ORF">WJX74_004319</name>
</gene>
<evidence type="ECO:0000256" key="1">
    <source>
        <dbReference type="ARBA" id="ARBA00009670"/>
    </source>
</evidence>
<dbReference type="InterPro" id="IPR052402">
    <property type="entry name" value="ADCK_kinase"/>
</dbReference>
<dbReference type="Proteomes" id="UP001438707">
    <property type="component" value="Unassembled WGS sequence"/>
</dbReference>
<reference evidence="4 5" key="1">
    <citation type="journal article" date="2024" name="Nat. Commun.">
        <title>Phylogenomics reveals the evolutionary origins of lichenization in chlorophyte algae.</title>
        <authorList>
            <person name="Puginier C."/>
            <person name="Libourel C."/>
            <person name="Otte J."/>
            <person name="Skaloud P."/>
            <person name="Haon M."/>
            <person name="Grisel S."/>
            <person name="Petersen M."/>
            <person name="Berrin J.G."/>
            <person name="Delaux P.M."/>
            <person name="Dal Grande F."/>
            <person name="Keller J."/>
        </authorList>
    </citation>
    <scope>NUCLEOTIDE SEQUENCE [LARGE SCALE GENOMIC DNA]</scope>
    <source>
        <strain evidence="4 5">SAG 2145</strain>
    </source>
</reference>
<sequence length="633" mass="70748">MYSCLYNFKKVSRQALPHLSLRSKSSGGFASDLSQTLVYGNPKSLHSGAFRSTAEQLPWLAKLFAADARSSCWHRQWAAFSHATQCHHRCLRRAADVESRIVTIAGGFSVTAPGQWLLAVGFPLIASQWLSPAIAHCHASKPKGAEPKYRLALPAYSLRGPWWRKWLVSCLEEGFIALRGAYLLLLFSPAVLLAPFALGLGIGRLQWMELVRWSLEQAGPAFIKWGQWAATRPDLFAKDLTAALEALHTSAPSHSFNFTQHAVEAAFKEPISVMFDWFEEHPVASGSIAQIHRATLSKRGAHNSKFLSGTLVAVKVRHPGVTSLMSRDFTLMQRVATASTRIPGLASLHLDESIRQFGAPLKEQLDLSHEAENLERFNFNFRRWRSVSFPKPVWPLVANDVLVETFEEGQLISNYVNHPGNVRSAALANLGLNAYLKMLLRDNFLHADLHPGNILVRIVDPNSLWGRITYFLNIPTAPRLVLLDAGMTAELTRQDQMNLVKFFRGITAKDGGGLADTILNFSDNQTCPDPRAFRQEMADMFGGLDLDTISEYTSQIINDMMDQIRKHQVNLKGVVSAVVVTTLVLEGWSTKLDPEIRIMDALKDTLPVSWSERSRRIADKIWRNMSLDPVLHD</sequence>
<name>A0AAW1QYN7_9CHLO</name>
<dbReference type="PANTHER" id="PTHR45890">
    <property type="entry name" value="AARF DOMAIN CONTAINING KINASE 2 (PREDICTED)"/>
    <property type="match status" value="1"/>
</dbReference>
<dbReference type="PANTHER" id="PTHR45890:SF1">
    <property type="entry name" value="AARF DOMAIN CONTAINING KINASE 2"/>
    <property type="match status" value="1"/>
</dbReference>
<dbReference type="InterPro" id="IPR044095">
    <property type="entry name" value="ADCK2_dom"/>
</dbReference>
<keyword evidence="2" id="KW-1133">Transmembrane helix</keyword>
<dbReference type="InterPro" id="IPR004147">
    <property type="entry name" value="ABC1_dom"/>
</dbReference>
<protein>
    <recommendedName>
        <fullName evidence="3">ABC1 atypical kinase-like domain-containing protein</fullName>
    </recommendedName>
</protein>
<dbReference type="Pfam" id="PF03109">
    <property type="entry name" value="ABC1"/>
    <property type="match status" value="1"/>
</dbReference>
<keyword evidence="2" id="KW-0812">Transmembrane</keyword>